<dbReference type="GO" id="GO:0022857">
    <property type="term" value="F:transmembrane transporter activity"/>
    <property type="evidence" value="ECO:0007669"/>
    <property type="project" value="UniProtKB-UniRule"/>
</dbReference>
<dbReference type="PANTHER" id="PTHR12385">
    <property type="entry name" value="CHOLINE TRANSPORTER-LIKE (SLC FAMILY 44)"/>
    <property type="match status" value="1"/>
</dbReference>
<feature type="transmembrane region" description="Helical" evidence="7">
    <location>
        <begin position="358"/>
        <end position="378"/>
    </location>
</feature>
<sequence length="696" mass="78119">MEPASSDAMHSREIDAISPASSHFGTYDTNTIQHTQSQRIASLPRAREYRRVNSENVSLFGRQLSSESSELDEKEDVHLLRPESAISSTISRFKGPKTRRSCTDLIALLVFLLYWIGMIVLACYAFTRDSNRQFAKYIRSGVDFQGKTCDKDQFLYFPDLEQNPDFGICVDQCPEEKGDILRVDLPITEADSVEEARESTETEEVEFETYATNAWAYVCAPADVTSEQLITAQFEDSIGRFVGSLSECWNILLISCAITLATSFIYLLFLRICGCVVLGISMVGVQAILIYGSYRSLLASLDPYSYRHDHRTKQSLQLLAVVLSCSAVLFFLVAIFMMQRLFLAGVFITHASRVLLQLKKLLLVPFLIFIMIIALYGWGIQVTLSIFGAGTTTSRIASIAASSPSTIHVVTESFQVNTKLRWLFLYHFLGMYWTIGFVLSIGDMITATAVSFWYFAEFDKVAAQKKINKWRDPVTYALRSTFSYHLGTLALTSAAVTFIRMSRSVYHNLAKRNDMDTNVAVSCFVKCCCCCVWCFDCCLKYFCKEAIYVTAIQGSSYFRSAKVRVLTRIGAVRNHTTQLAFTLLTSNLLRFGSVDRIGHSSVFIGKLIVCSTTCLVAWLLSGQMYSPVLPLLAIAFMSYSIANAFMTIYETTINVLLLCFTLDENLHGGRGKSVYAPPSLIRSIDSQLRPKWQTVL</sequence>
<dbReference type="InterPro" id="IPR007603">
    <property type="entry name" value="Choline_transptr-like"/>
</dbReference>
<evidence type="ECO:0000256" key="4">
    <source>
        <dbReference type="ARBA" id="ARBA00022989"/>
    </source>
</evidence>
<feature type="transmembrane region" description="Helical" evidence="7">
    <location>
        <begin position="597"/>
        <end position="621"/>
    </location>
</feature>
<dbReference type="EMBL" id="FR824097">
    <property type="protein sequence ID" value="CCA18561.1"/>
    <property type="molecule type" value="Genomic_DNA"/>
</dbReference>
<keyword evidence="6" id="KW-0325">Glycoprotein</keyword>
<reference evidence="8" key="2">
    <citation type="submission" date="2011-02" db="EMBL/GenBank/DDBJ databases">
        <authorList>
            <person name="MacLean D."/>
        </authorList>
    </citation>
    <scope>NUCLEOTIDE SEQUENCE</scope>
</reference>
<feature type="transmembrane region" description="Helical" evidence="7">
    <location>
        <begin position="276"/>
        <end position="294"/>
    </location>
</feature>
<organism evidence="8">
    <name type="scientific">Albugo laibachii Nc14</name>
    <dbReference type="NCBI Taxonomy" id="890382"/>
    <lineage>
        <taxon>Eukaryota</taxon>
        <taxon>Sar</taxon>
        <taxon>Stramenopiles</taxon>
        <taxon>Oomycota</taxon>
        <taxon>Peronosporomycetes</taxon>
        <taxon>Albuginales</taxon>
        <taxon>Albuginaceae</taxon>
        <taxon>Albugo</taxon>
    </lineage>
</organism>
<dbReference type="PANTHER" id="PTHR12385:SF14">
    <property type="entry name" value="CHOLINE TRANSPORTER-LIKE 2"/>
    <property type="match status" value="1"/>
</dbReference>
<evidence type="ECO:0000256" key="7">
    <source>
        <dbReference type="RuleBase" id="RU368066"/>
    </source>
</evidence>
<feature type="transmembrane region" description="Helical" evidence="7">
    <location>
        <begin position="314"/>
        <end position="337"/>
    </location>
</feature>
<feature type="transmembrane region" description="Helical" evidence="7">
    <location>
        <begin position="476"/>
        <end position="499"/>
    </location>
</feature>
<feature type="transmembrane region" description="Helical" evidence="7">
    <location>
        <begin position="431"/>
        <end position="455"/>
    </location>
</feature>
<feature type="transmembrane region" description="Helical" evidence="7">
    <location>
        <begin position="105"/>
        <end position="127"/>
    </location>
</feature>
<keyword evidence="3 7" id="KW-0812">Transmembrane</keyword>
<evidence type="ECO:0000256" key="3">
    <source>
        <dbReference type="ARBA" id="ARBA00022692"/>
    </source>
</evidence>
<keyword evidence="4 7" id="KW-1133">Transmembrane helix</keyword>
<name>F0WBN4_9STRA</name>
<dbReference type="HOGENOM" id="CLU_017181_2_0_1"/>
<evidence type="ECO:0000256" key="1">
    <source>
        <dbReference type="ARBA" id="ARBA00004141"/>
    </source>
</evidence>
<evidence type="ECO:0000256" key="2">
    <source>
        <dbReference type="ARBA" id="ARBA00007168"/>
    </source>
</evidence>
<accession>F0WBN4</accession>
<reference evidence="8" key="1">
    <citation type="journal article" date="2011" name="PLoS Biol.">
        <title>Gene gain and loss during evolution of obligate parasitism in the white rust pathogen of Arabidopsis thaliana.</title>
        <authorList>
            <person name="Kemen E."/>
            <person name="Gardiner A."/>
            <person name="Schultz-Larsen T."/>
            <person name="Kemen A.C."/>
            <person name="Balmuth A.L."/>
            <person name="Robert-Seilaniantz A."/>
            <person name="Bailey K."/>
            <person name="Holub E."/>
            <person name="Studholme D.J."/>
            <person name="Maclean D."/>
            <person name="Jones J.D."/>
        </authorList>
    </citation>
    <scope>NUCLEOTIDE SEQUENCE</scope>
</reference>
<dbReference type="Pfam" id="PF04515">
    <property type="entry name" value="Choline_transpo"/>
    <property type="match status" value="2"/>
</dbReference>
<proteinExistence type="inferred from homology"/>
<feature type="transmembrane region" description="Helical" evidence="7">
    <location>
        <begin position="249"/>
        <end position="269"/>
    </location>
</feature>
<evidence type="ECO:0000313" key="8">
    <source>
        <dbReference type="EMBL" id="CCA18561.1"/>
    </source>
</evidence>
<keyword evidence="5 7" id="KW-0472">Membrane</keyword>
<dbReference type="AlphaFoldDB" id="F0WBN4"/>
<gene>
    <name evidence="8" type="primary">AlNc14C52G4078</name>
    <name evidence="8" type="ORF">ALNC14_047040</name>
</gene>
<comment type="function">
    <text evidence="7">Choline transporter.</text>
</comment>
<feature type="transmembrane region" description="Helical" evidence="7">
    <location>
        <begin position="628"/>
        <end position="649"/>
    </location>
</feature>
<comment type="similarity">
    <text evidence="2 7">Belongs to the CTL (choline transporter-like) family.</text>
</comment>
<evidence type="ECO:0000256" key="6">
    <source>
        <dbReference type="ARBA" id="ARBA00023180"/>
    </source>
</evidence>
<evidence type="ECO:0000256" key="5">
    <source>
        <dbReference type="ARBA" id="ARBA00023136"/>
    </source>
</evidence>
<protein>
    <recommendedName>
        <fullName evidence="7">Choline transporter-like protein</fullName>
    </recommendedName>
</protein>
<dbReference type="GO" id="GO:0005886">
    <property type="term" value="C:plasma membrane"/>
    <property type="evidence" value="ECO:0007669"/>
    <property type="project" value="UniProtKB-SubCell"/>
</dbReference>
<comment type="subcellular location">
    <subcellularLocation>
        <location evidence="7">Cell membrane</location>
        <topology evidence="7">Multi-pass membrane protein</topology>
    </subcellularLocation>
    <subcellularLocation>
        <location evidence="1">Membrane</location>
        <topology evidence="1">Multi-pass membrane protein</topology>
    </subcellularLocation>
</comment>